<dbReference type="InterPro" id="IPR047187">
    <property type="entry name" value="SF1_C_Upf1"/>
</dbReference>
<feature type="compositionally biased region" description="Basic and acidic residues" evidence="5">
    <location>
        <begin position="443"/>
        <end position="452"/>
    </location>
</feature>
<dbReference type="Proteomes" id="UP000822688">
    <property type="component" value="Chromosome 11"/>
</dbReference>
<feature type="compositionally biased region" description="Basic residues" evidence="5">
    <location>
        <begin position="333"/>
        <end position="342"/>
    </location>
</feature>
<feature type="compositionally biased region" description="Polar residues" evidence="5">
    <location>
        <begin position="502"/>
        <end position="519"/>
    </location>
</feature>
<evidence type="ECO:0000313" key="8">
    <source>
        <dbReference type="EMBL" id="KAG0556432.1"/>
    </source>
</evidence>
<dbReference type="CDD" id="cd18808">
    <property type="entry name" value="SF1_C_Upf1"/>
    <property type="match status" value="1"/>
</dbReference>
<keyword evidence="4" id="KW-0067">ATP-binding</keyword>
<dbReference type="InterPro" id="IPR041677">
    <property type="entry name" value="DNA2/NAM7_AAA_11"/>
</dbReference>
<feature type="compositionally biased region" description="Polar residues" evidence="5">
    <location>
        <begin position="271"/>
        <end position="287"/>
    </location>
</feature>
<evidence type="ECO:0000256" key="1">
    <source>
        <dbReference type="ARBA" id="ARBA00022741"/>
    </source>
</evidence>
<evidence type="ECO:0000259" key="6">
    <source>
        <dbReference type="Pfam" id="PF13086"/>
    </source>
</evidence>
<feature type="compositionally biased region" description="Basic and acidic residues" evidence="5">
    <location>
        <begin position="254"/>
        <end position="269"/>
    </location>
</feature>
<dbReference type="Pfam" id="PF13087">
    <property type="entry name" value="AAA_12"/>
    <property type="match status" value="1"/>
</dbReference>
<dbReference type="SUPFAM" id="SSF52540">
    <property type="entry name" value="P-loop containing nucleoside triphosphate hydrolases"/>
    <property type="match status" value="1"/>
</dbReference>
<feature type="domain" description="DNA2/NAM7 helicase-like C-terminal" evidence="7">
    <location>
        <begin position="1159"/>
        <end position="1360"/>
    </location>
</feature>
<evidence type="ECO:0000256" key="2">
    <source>
        <dbReference type="ARBA" id="ARBA00022801"/>
    </source>
</evidence>
<reference evidence="8 9" key="1">
    <citation type="submission" date="2020-06" db="EMBL/GenBank/DDBJ databases">
        <title>WGS assembly of Ceratodon purpureus strain R40.</title>
        <authorList>
            <person name="Carey S.B."/>
            <person name="Jenkins J."/>
            <person name="Shu S."/>
            <person name="Lovell J.T."/>
            <person name="Sreedasyam A."/>
            <person name="Maumus F."/>
            <person name="Tiley G.P."/>
            <person name="Fernandez-Pozo N."/>
            <person name="Barry K."/>
            <person name="Chen C."/>
            <person name="Wang M."/>
            <person name="Lipzen A."/>
            <person name="Daum C."/>
            <person name="Saski C.A."/>
            <person name="Payton A.C."/>
            <person name="Mcbreen J.C."/>
            <person name="Conrad R.E."/>
            <person name="Kollar L.M."/>
            <person name="Olsson S."/>
            <person name="Huttunen S."/>
            <person name="Landis J.B."/>
            <person name="Wickett N.J."/>
            <person name="Johnson M.G."/>
            <person name="Rensing S.A."/>
            <person name="Grimwood J."/>
            <person name="Schmutz J."/>
            <person name="Mcdaniel S.F."/>
        </authorList>
    </citation>
    <scope>NUCLEOTIDE SEQUENCE [LARGE SCALE GENOMIC DNA]</scope>
    <source>
        <strain evidence="8 9">R40</strain>
    </source>
</reference>
<dbReference type="CDD" id="cd18042">
    <property type="entry name" value="DEXXQc_SETX"/>
    <property type="match status" value="1"/>
</dbReference>
<dbReference type="PANTHER" id="PTHR10887:SF525">
    <property type="entry name" value="P-LOOP CONTAINING NUCLEOSIDE TRIPHOSPHATE HYDROLASES SUPERFAMILY PROTEIN"/>
    <property type="match status" value="1"/>
</dbReference>
<feature type="region of interest" description="Disordered" evidence="5">
    <location>
        <begin position="1445"/>
        <end position="1505"/>
    </location>
</feature>
<evidence type="ECO:0000259" key="7">
    <source>
        <dbReference type="Pfam" id="PF13087"/>
    </source>
</evidence>
<dbReference type="Pfam" id="PF13086">
    <property type="entry name" value="AAA_11"/>
    <property type="match status" value="1"/>
</dbReference>
<gene>
    <name evidence="8" type="ORF">KC19_11G053400</name>
</gene>
<protein>
    <submittedName>
        <fullName evidence="8">Uncharacterized protein</fullName>
    </submittedName>
</protein>
<dbReference type="GO" id="GO:0016787">
    <property type="term" value="F:hydrolase activity"/>
    <property type="evidence" value="ECO:0007669"/>
    <property type="project" value="UniProtKB-KW"/>
</dbReference>
<feature type="domain" description="DNA2/NAM7 helicase helicase" evidence="6">
    <location>
        <begin position="793"/>
        <end position="1152"/>
    </location>
</feature>
<feature type="region of interest" description="Disordered" evidence="5">
    <location>
        <begin position="498"/>
        <end position="523"/>
    </location>
</feature>
<keyword evidence="9" id="KW-1185">Reference proteome</keyword>
<keyword evidence="2" id="KW-0378">Hydrolase</keyword>
<dbReference type="InterPro" id="IPR045055">
    <property type="entry name" value="DNA2/NAM7-like"/>
</dbReference>
<dbReference type="OrthoDB" id="6513042at2759"/>
<dbReference type="GO" id="GO:0005524">
    <property type="term" value="F:ATP binding"/>
    <property type="evidence" value="ECO:0007669"/>
    <property type="project" value="UniProtKB-KW"/>
</dbReference>
<evidence type="ECO:0000313" key="9">
    <source>
        <dbReference type="Proteomes" id="UP000822688"/>
    </source>
</evidence>
<feature type="region of interest" description="Disordered" evidence="5">
    <location>
        <begin position="1"/>
        <end position="79"/>
    </location>
</feature>
<evidence type="ECO:0000256" key="5">
    <source>
        <dbReference type="SAM" id="MobiDB-lite"/>
    </source>
</evidence>
<dbReference type="FunFam" id="3.40.50.300:FF:000326">
    <property type="entry name" value="P-loop containing nucleoside triphosphate hydrolase"/>
    <property type="match status" value="1"/>
</dbReference>
<feature type="region of interest" description="Disordered" evidence="5">
    <location>
        <begin position="392"/>
        <end position="464"/>
    </location>
</feature>
<feature type="compositionally biased region" description="Pro residues" evidence="5">
    <location>
        <begin position="10"/>
        <end position="27"/>
    </location>
</feature>
<feature type="compositionally biased region" description="Basic and acidic residues" evidence="5">
    <location>
        <begin position="412"/>
        <end position="424"/>
    </location>
</feature>
<evidence type="ECO:0000256" key="4">
    <source>
        <dbReference type="ARBA" id="ARBA00022840"/>
    </source>
</evidence>
<feature type="region of interest" description="Disordered" evidence="5">
    <location>
        <begin position="176"/>
        <end position="342"/>
    </location>
</feature>
<sequence length="1505" mass="163392">MGWVDLDLNLPPPPPDPDGSSPMPSPTPVREQDRGDIGLFRSGASVSEGGVIARERDGGGGATGIGIEREGGRDGASFGDGAAGVVVVVSEGESGGGRAALRVSDGEEKGGLERGVVGGEKDATVERYLVLLREQDATEATGATGATGGKVEVRKVESEDEEDDVVSRARGRIEVDVGVAPSGGGGDDGIEVQVEEQKPVRKRLRTLGQLRNQKIERSAPAGSPTQDREKSSTSSSPQARALRVGEESGGDGVNLKEKSVSEEKLERSRSGLTVSESSKQLASGSLSQEDEKMQVDGEEGSSESKKKVVGVKDANSDKRRRSIVVLDGEAPPKKARLPRNSLRKTRSFGGVIVGEKLDEGSKPFAKVSKLESPQSSETGRILNKVENGKEAVVSSETAGMGRKQSKTQAVKVDVRVEDSSRDVEMPQQLDNGSEVAEGGGASVEKHEEKPRDVGVGVGVTVPRRPRKMKEITVLPTRAPRSTKPPPAVKATEFIRPTVKKAPTTTPLSRPNSAGGNSSRSDLRAGFQDTSMERLQREATCSKIWQSPGNADLQQVPGSFASVEDYAQVLEPLLFEECRAQLHNNWEELLEGTNGDPHAAVTIKMHERKERGWYDVVLMPMDRNRELRFKEGDVAVLSTPKPGSGIKRKGRLKDSKVESAEEGQIAGRVAGIVRRYIPIDVRDPPGAILRFHLSQEDLNKQSNGEAECITNPFHTLQQIQEGGASWYLTVIGGFTTIQREYSALHQLPNFRPQMMNAILKPRPELFPGHPDTAPPPMPDCFTPPFIYHLHNGFNAPQLAAIQWAAAHTAAGSTEINSNSSSGGQPWPFTLVQGPPGTGKTHTVWGMLNVIHLVQYQRYYAALLKKLAPGSVSADEYSFSSGGEYYGDGGGTIDEVLQKMDNNLARVLPKLCPKPRMLVCAPSNAATDELLSRVLDRGFIDGEMKQYRPDVARVGVDSQSRAAQAVSVERRTETLLAMDQTQVVRWLQSLRTKEYGLNQTVMSLQKDLIDAANTARSQGNVGVDPEVLASRDQMRDGKLQQLAAVVEERDKVLVEMSRLFIIEVKFRPGSNFRVEDARRKLEASFANEAEIVFTTVSSSGRKIFSQLQHGFDMVVIDEAAQASEVAVLPPLSLRAARCVLVGDPQQLPATVISRAADTMKYSRSLFERFQQAGCPAILLSVQYRMHPQIRDFPSRYFYQGKLVDSESVKGLKEEVYYKDPIMQPYLFFDISLGKESHAGSVSYQNKMEAQVAVNLYQHLLKTLADEAAGSGPPATVSVGMITPYKQQMQCLEKEFMGTVGSNAASKGVYINTVDAFQGQERDVIMMSCVRASGHGVGFVADIRRMNVALTRARRSLWVIGNASALTQSEDWAALLADAKDRGCFISSTTCIQRGLLPEPVSGPPGAPLGSSGFLHPRPGGLLSRGRGIGPYGGRHSSAGRHQYNIHAGEGSHRRGRSNGAMQERGPDGRELWQRPPFDRSCRGQRDGPRPPGFGPQFQHPNRRSKGL</sequence>
<dbReference type="GO" id="GO:0005694">
    <property type="term" value="C:chromosome"/>
    <property type="evidence" value="ECO:0007669"/>
    <property type="project" value="UniProtKB-ARBA"/>
</dbReference>
<accession>A0A8T0GGX9</accession>
<dbReference type="GO" id="GO:0004386">
    <property type="term" value="F:helicase activity"/>
    <property type="evidence" value="ECO:0007669"/>
    <property type="project" value="UniProtKB-KW"/>
</dbReference>
<dbReference type="Gene3D" id="3.40.50.300">
    <property type="entry name" value="P-loop containing nucleotide triphosphate hydrolases"/>
    <property type="match status" value="2"/>
</dbReference>
<comment type="caution">
    <text evidence="8">The sequence shown here is derived from an EMBL/GenBank/DDBJ whole genome shotgun (WGS) entry which is preliminary data.</text>
</comment>
<proteinExistence type="predicted"/>
<feature type="compositionally biased region" description="Basic and acidic residues" evidence="5">
    <location>
        <begin position="1462"/>
        <end position="1486"/>
    </location>
</feature>
<organism evidence="8 9">
    <name type="scientific">Ceratodon purpureus</name>
    <name type="common">Fire moss</name>
    <name type="synonym">Dicranum purpureum</name>
    <dbReference type="NCBI Taxonomy" id="3225"/>
    <lineage>
        <taxon>Eukaryota</taxon>
        <taxon>Viridiplantae</taxon>
        <taxon>Streptophyta</taxon>
        <taxon>Embryophyta</taxon>
        <taxon>Bryophyta</taxon>
        <taxon>Bryophytina</taxon>
        <taxon>Bryopsida</taxon>
        <taxon>Dicranidae</taxon>
        <taxon>Pseudoditrichales</taxon>
        <taxon>Ditrichaceae</taxon>
        <taxon>Ceratodon</taxon>
    </lineage>
</organism>
<keyword evidence="3" id="KW-0347">Helicase</keyword>
<name>A0A8T0GGX9_CERPU</name>
<keyword evidence="1" id="KW-0547">Nucleotide-binding</keyword>
<dbReference type="PANTHER" id="PTHR10887">
    <property type="entry name" value="DNA2/NAM7 HELICASE FAMILY"/>
    <property type="match status" value="1"/>
</dbReference>
<evidence type="ECO:0000256" key="3">
    <source>
        <dbReference type="ARBA" id="ARBA00022806"/>
    </source>
</evidence>
<dbReference type="InterPro" id="IPR041679">
    <property type="entry name" value="DNA2/NAM7-like_C"/>
</dbReference>
<dbReference type="EMBL" id="CM026432">
    <property type="protein sequence ID" value="KAG0556432.1"/>
    <property type="molecule type" value="Genomic_DNA"/>
</dbReference>
<dbReference type="InterPro" id="IPR027417">
    <property type="entry name" value="P-loop_NTPase"/>
</dbReference>